<feature type="compositionally biased region" description="Polar residues" evidence="2">
    <location>
        <begin position="103"/>
        <end position="112"/>
    </location>
</feature>
<feature type="compositionally biased region" description="Low complexity" evidence="2">
    <location>
        <begin position="16"/>
        <end position="41"/>
    </location>
</feature>
<protein>
    <submittedName>
        <fullName evidence="3">Uncharacterized protein</fullName>
    </submittedName>
</protein>
<reference evidence="3" key="1">
    <citation type="journal article" date="2020" name="Stud. Mycol.">
        <title>101 Dothideomycetes genomes: a test case for predicting lifestyles and emergence of pathogens.</title>
        <authorList>
            <person name="Haridas S."/>
            <person name="Albert R."/>
            <person name="Binder M."/>
            <person name="Bloem J."/>
            <person name="Labutti K."/>
            <person name="Salamov A."/>
            <person name="Andreopoulos B."/>
            <person name="Baker S."/>
            <person name="Barry K."/>
            <person name="Bills G."/>
            <person name="Bluhm B."/>
            <person name="Cannon C."/>
            <person name="Castanera R."/>
            <person name="Culley D."/>
            <person name="Daum C."/>
            <person name="Ezra D."/>
            <person name="Gonzalez J."/>
            <person name="Henrissat B."/>
            <person name="Kuo A."/>
            <person name="Liang C."/>
            <person name="Lipzen A."/>
            <person name="Lutzoni F."/>
            <person name="Magnuson J."/>
            <person name="Mondo S."/>
            <person name="Nolan M."/>
            <person name="Ohm R."/>
            <person name="Pangilinan J."/>
            <person name="Park H.-J."/>
            <person name="Ramirez L."/>
            <person name="Alfaro M."/>
            <person name="Sun H."/>
            <person name="Tritt A."/>
            <person name="Yoshinaga Y."/>
            <person name="Zwiers L.-H."/>
            <person name="Turgeon B."/>
            <person name="Goodwin S."/>
            <person name="Spatafora J."/>
            <person name="Crous P."/>
            <person name="Grigoriev I."/>
        </authorList>
    </citation>
    <scope>NUCLEOTIDE SEQUENCE</scope>
    <source>
        <strain evidence="3">CBS 123094</strain>
    </source>
</reference>
<name>A0A6A5X483_9PLEO</name>
<accession>A0A6A5X483</accession>
<gene>
    <name evidence="3" type="ORF">P154DRAFT_528396</name>
</gene>
<dbReference type="EMBL" id="ML977556">
    <property type="protein sequence ID" value="KAF2007710.1"/>
    <property type="molecule type" value="Genomic_DNA"/>
</dbReference>
<sequence length="285" mass="31968">MPQPTRTPPANPIHQTRTSNTTATSKAKTASKPTYTTPSPTRISKPSSKFEPRTKAPTKSSAPSRLPPKQVIPQTPLTPTPKLFSRPSTNKEENGDPLLKPSNGGSVITSNINKPHHTRTLIHTLSTRSALQALHLQRLDSEMRDLLQMRIPALERKVGTASDGDGEEGRVVETIDPINEGLEYLRAVEFGDKGKELEDRLHNLERAVQDLRKELDGVAKRERGMLVSLKGKSEEIVELRREMERFKGEEDDSGVVWGGKYGVEFKRARSEGWDAEDIFDRRRHR</sequence>
<evidence type="ECO:0000256" key="1">
    <source>
        <dbReference type="SAM" id="Coils"/>
    </source>
</evidence>
<keyword evidence="1" id="KW-0175">Coiled coil</keyword>
<feature type="compositionally biased region" description="Pro residues" evidence="2">
    <location>
        <begin position="1"/>
        <end position="11"/>
    </location>
</feature>
<organism evidence="3 4">
    <name type="scientific">Amniculicola lignicola CBS 123094</name>
    <dbReference type="NCBI Taxonomy" id="1392246"/>
    <lineage>
        <taxon>Eukaryota</taxon>
        <taxon>Fungi</taxon>
        <taxon>Dikarya</taxon>
        <taxon>Ascomycota</taxon>
        <taxon>Pezizomycotina</taxon>
        <taxon>Dothideomycetes</taxon>
        <taxon>Pleosporomycetidae</taxon>
        <taxon>Pleosporales</taxon>
        <taxon>Amniculicolaceae</taxon>
        <taxon>Amniculicola</taxon>
    </lineage>
</organism>
<proteinExistence type="predicted"/>
<keyword evidence="4" id="KW-1185">Reference proteome</keyword>
<feature type="coiled-coil region" evidence="1">
    <location>
        <begin position="194"/>
        <end position="249"/>
    </location>
</feature>
<evidence type="ECO:0000256" key="2">
    <source>
        <dbReference type="SAM" id="MobiDB-lite"/>
    </source>
</evidence>
<dbReference type="Proteomes" id="UP000799779">
    <property type="component" value="Unassembled WGS sequence"/>
</dbReference>
<evidence type="ECO:0000313" key="4">
    <source>
        <dbReference type="Proteomes" id="UP000799779"/>
    </source>
</evidence>
<dbReference type="AlphaFoldDB" id="A0A6A5X483"/>
<feature type="region of interest" description="Disordered" evidence="2">
    <location>
        <begin position="1"/>
        <end position="112"/>
    </location>
</feature>
<evidence type="ECO:0000313" key="3">
    <source>
        <dbReference type="EMBL" id="KAF2007710.1"/>
    </source>
</evidence>